<dbReference type="GO" id="GO:0000270">
    <property type="term" value="P:peptidoglycan metabolic process"/>
    <property type="evidence" value="ECO:0007669"/>
    <property type="project" value="InterPro"/>
</dbReference>
<reference evidence="2" key="2">
    <citation type="journal article" date="2011" name="Microb. Ecol.">
        <title>Taxonomic and Functional Metagenomic Profiling of the Microbial Community in the Anoxic Sediment of a Sub-saline Shallow Lake (Laguna de Carrizo, Central Spain).</title>
        <authorList>
            <person name="Ferrer M."/>
            <person name="Guazzaroni M.E."/>
            <person name="Richter M."/>
            <person name="Garcia-Salamanca A."/>
            <person name="Yarza P."/>
            <person name="Suarez-Suarez A."/>
            <person name="Solano J."/>
            <person name="Alcaide M."/>
            <person name="van Dillewijn P."/>
            <person name="Molina-Henares M.A."/>
            <person name="Lopez-Cortes N."/>
            <person name="Al-Ramahi Y."/>
            <person name="Guerrero C."/>
            <person name="Acosta A."/>
            <person name="de Eugenio L.I."/>
            <person name="Martinez V."/>
            <person name="Marques S."/>
            <person name="Rojo F."/>
            <person name="Santero E."/>
            <person name="Genilloud O."/>
            <person name="Perez-Perez J."/>
            <person name="Rossello-Mora R."/>
            <person name="Ramos J.L."/>
        </authorList>
    </citation>
    <scope>NUCLEOTIDE SEQUENCE</scope>
</reference>
<evidence type="ECO:0000313" key="2">
    <source>
        <dbReference type="EMBL" id="EFK95290.1"/>
    </source>
</evidence>
<dbReference type="SMART" id="SM00028">
    <property type="entry name" value="TPR"/>
    <property type="match status" value="2"/>
</dbReference>
<accession>D9PMB4</accession>
<comment type="caution">
    <text evidence="2">The sequence shown here is derived from an EMBL/GenBank/DDBJ whole genome shotgun (WGS) entry which is preliminary data.</text>
</comment>
<dbReference type="InterPro" id="IPR019734">
    <property type="entry name" value="TPR_rpt"/>
</dbReference>
<organism evidence="2">
    <name type="scientific">sediment metagenome</name>
    <dbReference type="NCBI Taxonomy" id="749907"/>
    <lineage>
        <taxon>unclassified sequences</taxon>
        <taxon>metagenomes</taxon>
        <taxon>ecological metagenomes</taxon>
    </lineage>
</organism>
<dbReference type="PROSITE" id="PS00922">
    <property type="entry name" value="TRANSGLYCOSYLASE"/>
    <property type="match status" value="1"/>
</dbReference>
<name>D9PMB4_9ZZZZ</name>
<dbReference type="EMBL" id="ADZX01000814">
    <property type="protein sequence ID" value="EFK95290.1"/>
    <property type="molecule type" value="Genomic_DNA"/>
</dbReference>
<dbReference type="InterPro" id="IPR000189">
    <property type="entry name" value="Transglyc_AS"/>
</dbReference>
<dbReference type="GO" id="GO:0008933">
    <property type="term" value="F:peptidoglycan lytic transglycosylase activity"/>
    <property type="evidence" value="ECO:0007669"/>
    <property type="project" value="InterPro"/>
</dbReference>
<dbReference type="GO" id="GO:0016020">
    <property type="term" value="C:membrane"/>
    <property type="evidence" value="ECO:0007669"/>
    <property type="project" value="InterPro"/>
</dbReference>
<dbReference type="SUPFAM" id="SSF48452">
    <property type="entry name" value="TPR-like"/>
    <property type="match status" value="2"/>
</dbReference>
<dbReference type="AlphaFoldDB" id="D9PMB4"/>
<dbReference type="PROSITE" id="PS50005">
    <property type="entry name" value="TPR"/>
    <property type="match status" value="1"/>
</dbReference>
<dbReference type="Gene3D" id="1.10.530.10">
    <property type="match status" value="1"/>
</dbReference>
<feature type="domain" description="Transglycosylase SLT" evidence="1">
    <location>
        <begin position="453"/>
        <end position="566"/>
    </location>
</feature>
<evidence type="ECO:0000259" key="1">
    <source>
        <dbReference type="Pfam" id="PF01464"/>
    </source>
</evidence>
<protein>
    <submittedName>
        <fullName evidence="2">Protein containing Lytic transglycosylase-like, catalytic domain</fullName>
    </submittedName>
</protein>
<gene>
    <name evidence="2" type="ORF">LDC_2692</name>
</gene>
<dbReference type="Pfam" id="PF01464">
    <property type="entry name" value="SLT"/>
    <property type="match status" value="1"/>
</dbReference>
<sequence length="609" mass="72437">MDWKNYKFQIALLLIILSSVLIVYKSFQQIPYVIAYQAFYHKDYNNSAKWFYRLLRRPGTLEEYIHYYLAESYFQLGSYDLAVAEYEKLSQKFPAGRFDLEIKKQRYFCYRGLYQLKKMSCAEILFIIKLFYNENKIVDALEAVNYLSLRLDITRAQLRETIYYRALCNLFLRNFETAKADLYRMLRWPGYNISSLFYLATLHRTIDEFYPAINYYQKVYRIAPGGSLADDALYWTGFCYENLRNYPAAHKYYLKLAAAYPYSNFADDCWWRVGIYYYRLGHYRTANYYFCSGFARQPGKDISAELAYFAAKSFRKLNNLPQREYYLKATAKYYFSAFYGKRAVEVLGSTENIKPIIVPTKKIKINSANFNFFVKNKLYRDAEKELLYIRQGIKPEQRVSIDPMVATLAFSAQKYNDCIKVMAPHLQKTWSNKEPAPASWWALSFPRGYWEIVLKYSSKYKVDPYFVLAVLREESLFNPEIVSSARAIGLMQIIPETGHNLFTVLHWRNFDRKKLFDPEINIQLGIIYLSRLLKEYKGNIYYTLCAYNAGPQALKKWTRHREQNDDIDEFIERIPFGETRMYVKRVMNTYLTYKMIYESGINPKYFKVN</sequence>
<dbReference type="PANTHER" id="PTHR37423">
    <property type="entry name" value="SOLUBLE LYTIC MUREIN TRANSGLYCOSYLASE-RELATED"/>
    <property type="match status" value="1"/>
</dbReference>
<dbReference type="SUPFAM" id="SSF53955">
    <property type="entry name" value="Lysozyme-like"/>
    <property type="match status" value="1"/>
</dbReference>
<dbReference type="Gene3D" id="1.25.40.10">
    <property type="entry name" value="Tetratricopeptide repeat domain"/>
    <property type="match status" value="2"/>
</dbReference>
<dbReference type="Pfam" id="PF13174">
    <property type="entry name" value="TPR_6"/>
    <property type="match status" value="2"/>
</dbReference>
<dbReference type="InterPro" id="IPR011990">
    <property type="entry name" value="TPR-like_helical_dom_sf"/>
</dbReference>
<dbReference type="PANTHER" id="PTHR37423:SF2">
    <property type="entry name" value="MEMBRANE-BOUND LYTIC MUREIN TRANSGLYCOSYLASE C"/>
    <property type="match status" value="1"/>
</dbReference>
<reference evidence="2" key="1">
    <citation type="submission" date="2010-07" db="EMBL/GenBank/DDBJ databases">
        <authorList>
            <consortium name="CONSOLIDER consortium CSD2007-00005"/>
            <person name="Guazzaroni M.-E."/>
            <person name="Richter M."/>
            <person name="Garcia-Salamanca A."/>
            <person name="Yarza P."/>
            <person name="Ferrer M."/>
        </authorList>
    </citation>
    <scope>NUCLEOTIDE SEQUENCE</scope>
</reference>
<dbReference type="InterPro" id="IPR023346">
    <property type="entry name" value="Lysozyme-like_dom_sf"/>
</dbReference>
<dbReference type="CDD" id="cd13401">
    <property type="entry name" value="Slt70-like"/>
    <property type="match status" value="1"/>
</dbReference>
<dbReference type="InterPro" id="IPR008258">
    <property type="entry name" value="Transglycosylase_SLT_dom_1"/>
</dbReference>
<proteinExistence type="predicted"/>